<dbReference type="Pfam" id="PF00400">
    <property type="entry name" value="WD40"/>
    <property type="match status" value="6"/>
</dbReference>
<keyword evidence="1 3" id="KW-0853">WD repeat</keyword>
<dbReference type="PROSITE" id="PS00678">
    <property type="entry name" value="WD_REPEATS_1"/>
    <property type="match status" value="5"/>
</dbReference>
<feature type="repeat" description="WD" evidence="3">
    <location>
        <begin position="260"/>
        <end position="311"/>
    </location>
</feature>
<evidence type="ECO:0000256" key="3">
    <source>
        <dbReference type="PROSITE-ProRule" id="PRU00221"/>
    </source>
</evidence>
<evidence type="ECO:0000256" key="2">
    <source>
        <dbReference type="ARBA" id="ARBA00022737"/>
    </source>
</evidence>
<dbReference type="OrthoDB" id="273771at2759"/>
<protein>
    <submittedName>
        <fullName evidence="4">Uncharacterized protein</fullName>
    </submittedName>
</protein>
<evidence type="ECO:0000313" key="5">
    <source>
        <dbReference type="Proteomes" id="UP000023152"/>
    </source>
</evidence>
<evidence type="ECO:0000256" key="1">
    <source>
        <dbReference type="ARBA" id="ARBA00022574"/>
    </source>
</evidence>
<proteinExistence type="predicted"/>
<dbReference type="InterPro" id="IPR001680">
    <property type="entry name" value="WD40_rpt"/>
</dbReference>
<organism evidence="4 5">
    <name type="scientific">Reticulomyxa filosa</name>
    <dbReference type="NCBI Taxonomy" id="46433"/>
    <lineage>
        <taxon>Eukaryota</taxon>
        <taxon>Sar</taxon>
        <taxon>Rhizaria</taxon>
        <taxon>Retaria</taxon>
        <taxon>Foraminifera</taxon>
        <taxon>Monothalamids</taxon>
        <taxon>Reticulomyxidae</taxon>
        <taxon>Reticulomyxa</taxon>
    </lineage>
</organism>
<dbReference type="EMBL" id="ASPP01028065">
    <property type="protein sequence ID" value="ETO05500.1"/>
    <property type="molecule type" value="Genomic_DNA"/>
</dbReference>
<dbReference type="CDD" id="cd00200">
    <property type="entry name" value="WD40"/>
    <property type="match status" value="1"/>
</dbReference>
<dbReference type="PANTHER" id="PTHR22847:SF637">
    <property type="entry name" value="WD REPEAT DOMAIN 5B"/>
    <property type="match status" value="1"/>
</dbReference>
<dbReference type="SMART" id="SM00320">
    <property type="entry name" value="WD40"/>
    <property type="match status" value="6"/>
</dbReference>
<dbReference type="SUPFAM" id="SSF50978">
    <property type="entry name" value="WD40 repeat-like"/>
    <property type="match status" value="1"/>
</dbReference>
<gene>
    <name evidence="4" type="ORF">RFI_31897</name>
</gene>
<feature type="repeat" description="WD" evidence="3">
    <location>
        <begin position="211"/>
        <end position="259"/>
    </location>
</feature>
<dbReference type="Gene3D" id="2.130.10.10">
    <property type="entry name" value="YVTN repeat-like/Quinoprotein amine dehydrogenase"/>
    <property type="match status" value="3"/>
</dbReference>
<name>X6LXP2_RETFI</name>
<keyword evidence="2" id="KW-0677">Repeat</keyword>
<dbReference type="InterPro" id="IPR015943">
    <property type="entry name" value="WD40/YVTN_repeat-like_dom_sf"/>
</dbReference>
<reference evidence="4 5" key="1">
    <citation type="journal article" date="2013" name="Curr. Biol.">
        <title>The Genome of the Foraminiferan Reticulomyxa filosa.</title>
        <authorList>
            <person name="Glockner G."/>
            <person name="Hulsmann N."/>
            <person name="Schleicher M."/>
            <person name="Noegel A.A."/>
            <person name="Eichinger L."/>
            <person name="Gallinger C."/>
            <person name="Pawlowski J."/>
            <person name="Sierra R."/>
            <person name="Euteneuer U."/>
            <person name="Pillet L."/>
            <person name="Moustafa A."/>
            <person name="Platzer M."/>
            <person name="Groth M."/>
            <person name="Szafranski K."/>
            <person name="Schliwa M."/>
        </authorList>
    </citation>
    <scope>NUCLEOTIDE SEQUENCE [LARGE SCALE GENOMIC DNA]</scope>
</reference>
<dbReference type="PRINTS" id="PR00320">
    <property type="entry name" value="GPROTEINBRPT"/>
</dbReference>
<dbReference type="PANTHER" id="PTHR22847">
    <property type="entry name" value="WD40 REPEAT PROTEIN"/>
    <property type="match status" value="1"/>
</dbReference>
<feature type="repeat" description="WD" evidence="3">
    <location>
        <begin position="107"/>
        <end position="150"/>
    </location>
</feature>
<comment type="caution">
    <text evidence="4">The sequence shown here is derived from an EMBL/GenBank/DDBJ whole genome shotgun (WGS) entry which is preliminary data.</text>
</comment>
<dbReference type="Proteomes" id="UP000023152">
    <property type="component" value="Unassembled WGS sequence"/>
</dbReference>
<feature type="repeat" description="WD" evidence="3">
    <location>
        <begin position="15"/>
        <end position="58"/>
    </location>
</feature>
<dbReference type="PROSITE" id="PS50294">
    <property type="entry name" value="WD_REPEATS_REGION"/>
    <property type="match status" value="4"/>
</dbReference>
<evidence type="ECO:0000313" key="4">
    <source>
        <dbReference type="EMBL" id="ETO05500.1"/>
    </source>
</evidence>
<dbReference type="InterPro" id="IPR020472">
    <property type="entry name" value="WD40_PAC1"/>
</dbReference>
<dbReference type="InterPro" id="IPR019775">
    <property type="entry name" value="WD40_repeat_CS"/>
</dbReference>
<dbReference type="InterPro" id="IPR036322">
    <property type="entry name" value="WD40_repeat_dom_sf"/>
</dbReference>
<accession>X6LXP2</accession>
<dbReference type="PROSITE" id="PS50082">
    <property type="entry name" value="WD_REPEATS_2"/>
    <property type="match status" value="5"/>
</dbReference>
<sequence length="360" mass="40584">MLDTFRLSSKLINALDGHTHCVHSIDYAIFDGSQLLCSGSNDKTVRVWDVGNNKQVQLFEWYSSSVNCVKFSQYHYYKYHRNVVCSTSYDETILFFDIKDKQLLQIFDEHADGICSIEFSPFNGGRYLCTGSWNKKINLWDVETSKSLYIFKGHTMTVKCVDFSPHQSNINNNQSNIIGVIGGNGYTICSGSQDKTIRIWDIETAEQLNVFKGHKQEVISIKYGLNGLGNIGGANTILSGSVDESVRLWDIRSGQQIQVFNGHTNYVNTVEYSPFVVDNIEVGCNSNVICSGSLDNTIRFWDIRSNKKELYVIKGGNEDNDGITCFKFLQLKNDSKTNNSNGCEINLCYGSWKGPICIWG</sequence>
<dbReference type="AlphaFoldDB" id="X6LXP2"/>
<dbReference type="GO" id="GO:1990234">
    <property type="term" value="C:transferase complex"/>
    <property type="evidence" value="ECO:0007669"/>
    <property type="project" value="UniProtKB-ARBA"/>
</dbReference>
<keyword evidence="5" id="KW-1185">Reference proteome</keyword>
<feature type="repeat" description="WD" evidence="3">
    <location>
        <begin position="184"/>
        <end position="210"/>
    </location>
</feature>